<dbReference type="Proteomes" id="UP000182703">
    <property type="component" value="Plasmid pTAD1"/>
</dbReference>
<dbReference type="InterPro" id="IPR003593">
    <property type="entry name" value="AAA+_ATPase"/>
</dbReference>
<dbReference type="InterPro" id="IPR003439">
    <property type="entry name" value="ABC_transporter-like_ATP-bd"/>
</dbReference>
<dbReference type="RefSeq" id="WP_071924737.1">
    <property type="nucleotide sequence ID" value="NZ_CP018096.1"/>
</dbReference>
<dbReference type="InterPro" id="IPR027417">
    <property type="entry name" value="P-loop_NTPase"/>
</dbReference>
<dbReference type="PANTHER" id="PTHR24221">
    <property type="entry name" value="ATP-BINDING CASSETTE SUB-FAMILY B"/>
    <property type="match status" value="1"/>
</dbReference>
<dbReference type="InterPro" id="IPR039421">
    <property type="entry name" value="Type_1_exporter"/>
</dbReference>
<proteinExistence type="inferred from homology"/>
<dbReference type="GO" id="GO:0016887">
    <property type="term" value="F:ATP hydrolysis activity"/>
    <property type="evidence" value="ECO:0007669"/>
    <property type="project" value="InterPro"/>
</dbReference>
<dbReference type="AlphaFoldDB" id="A0AAC9JTK5"/>
<dbReference type="SUPFAM" id="SSF52540">
    <property type="entry name" value="P-loop containing nucleoside triphosphate hydrolases"/>
    <property type="match status" value="1"/>
</dbReference>
<accession>A0AAC9JTK5</accession>
<keyword evidence="11" id="KW-0614">Plasmid</keyword>
<feature type="transmembrane region" description="Helical" evidence="8">
    <location>
        <begin position="21"/>
        <end position="40"/>
    </location>
</feature>
<evidence type="ECO:0000256" key="2">
    <source>
        <dbReference type="ARBA" id="ARBA00005417"/>
    </source>
</evidence>
<evidence type="ECO:0000256" key="1">
    <source>
        <dbReference type="ARBA" id="ARBA00004651"/>
    </source>
</evidence>
<keyword evidence="12" id="KW-1185">Reference proteome</keyword>
<dbReference type="PROSITE" id="PS00211">
    <property type="entry name" value="ABC_TRANSPORTER_1"/>
    <property type="match status" value="1"/>
</dbReference>
<feature type="domain" description="ABC transporter" evidence="9">
    <location>
        <begin position="343"/>
        <end position="560"/>
    </location>
</feature>
<dbReference type="EMBL" id="CP018096">
    <property type="protein sequence ID" value="APF39538.1"/>
    <property type="molecule type" value="Genomic_DNA"/>
</dbReference>
<dbReference type="GO" id="GO:0005886">
    <property type="term" value="C:plasma membrane"/>
    <property type="evidence" value="ECO:0007669"/>
    <property type="project" value="UniProtKB-SubCell"/>
</dbReference>
<dbReference type="GO" id="GO:0034040">
    <property type="term" value="F:ATPase-coupled lipid transmembrane transporter activity"/>
    <property type="evidence" value="ECO:0007669"/>
    <property type="project" value="TreeGrafter"/>
</dbReference>
<evidence type="ECO:0000256" key="8">
    <source>
        <dbReference type="SAM" id="Phobius"/>
    </source>
</evidence>
<comment type="similarity">
    <text evidence="2">Belongs to the ABC transporter superfamily.</text>
</comment>
<dbReference type="SUPFAM" id="SSF90123">
    <property type="entry name" value="ABC transporter transmembrane region"/>
    <property type="match status" value="1"/>
</dbReference>
<dbReference type="KEGG" id="cdq:BOQ54_18835"/>
<feature type="transmembrane region" description="Helical" evidence="8">
    <location>
        <begin position="282"/>
        <end position="304"/>
    </location>
</feature>
<dbReference type="GO" id="GO:0034775">
    <property type="term" value="P:glutathione transmembrane transport"/>
    <property type="evidence" value="ECO:0007669"/>
    <property type="project" value="InterPro"/>
</dbReference>
<feature type="transmembrane region" description="Helical" evidence="8">
    <location>
        <begin position="140"/>
        <end position="165"/>
    </location>
</feature>
<keyword evidence="3 8" id="KW-0812">Transmembrane</keyword>
<feature type="transmembrane region" description="Helical" evidence="8">
    <location>
        <begin position="46"/>
        <end position="68"/>
    </location>
</feature>
<dbReference type="GO" id="GO:0045454">
    <property type="term" value="P:cell redox homeostasis"/>
    <property type="evidence" value="ECO:0007669"/>
    <property type="project" value="InterPro"/>
</dbReference>
<dbReference type="InterPro" id="IPR036640">
    <property type="entry name" value="ABC1_TM_sf"/>
</dbReference>
<dbReference type="PANTHER" id="PTHR24221:SF654">
    <property type="entry name" value="ATP-BINDING CASSETTE SUB-FAMILY B MEMBER 6"/>
    <property type="match status" value="1"/>
</dbReference>
<organism evidence="11 12">
    <name type="scientific">Chelatococcus daeguensis</name>
    <dbReference type="NCBI Taxonomy" id="444444"/>
    <lineage>
        <taxon>Bacteria</taxon>
        <taxon>Pseudomonadati</taxon>
        <taxon>Pseudomonadota</taxon>
        <taxon>Alphaproteobacteria</taxon>
        <taxon>Hyphomicrobiales</taxon>
        <taxon>Chelatococcaceae</taxon>
        <taxon>Chelatococcus</taxon>
    </lineage>
</organism>
<evidence type="ECO:0000256" key="3">
    <source>
        <dbReference type="ARBA" id="ARBA00022692"/>
    </source>
</evidence>
<dbReference type="Gene3D" id="1.20.1560.10">
    <property type="entry name" value="ABC transporter type 1, transmembrane domain"/>
    <property type="match status" value="1"/>
</dbReference>
<dbReference type="InterPro" id="IPR014223">
    <property type="entry name" value="ABC_CydC/D"/>
</dbReference>
<feature type="transmembrane region" description="Helical" evidence="8">
    <location>
        <begin position="171"/>
        <end position="192"/>
    </location>
</feature>
<protein>
    <submittedName>
        <fullName evidence="11">Thiol reductant ABC exporter subunit CydC</fullName>
    </submittedName>
</protein>
<name>A0AAC9JTK5_9HYPH</name>
<dbReference type="Pfam" id="PF00005">
    <property type="entry name" value="ABC_tran"/>
    <property type="match status" value="1"/>
</dbReference>
<evidence type="ECO:0000256" key="5">
    <source>
        <dbReference type="ARBA" id="ARBA00022840"/>
    </source>
</evidence>
<evidence type="ECO:0000256" key="7">
    <source>
        <dbReference type="ARBA" id="ARBA00023136"/>
    </source>
</evidence>
<geneLocation type="plasmid" evidence="12">
    <name>ptad1</name>
</geneLocation>
<dbReference type="PROSITE" id="PS50929">
    <property type="entry name" value="ABC_TM1F"/>
    <property type="match status" value="1"/>
</dbReference>
<dbReference type="InterPro" id="IPR017871">
    <property type="entry name" value="ABC_transporter-like_CS"/>
</dbReference>
<keyword evidence="6 8" id="KW-1133">Transmembrane helix</keyword>
<dbReference type="GO" id="GO:0005524">
    <property type="term" value="F:ATP binding"/>
    <property type="evidence" value="ECO:0007669"/>
    <property type="project" value="UniProtKB-KW"/>
</dbReference>
<dbReference type="PROSITE" id="PS50893">
    <property type="entry name" value="ABC_TRANSPORTER_2"/>
    <property type="match status" value="1"/>
</dbReference>
<evidence type="ECO:0000256" key="4">
    <source>
        <dbReference type="ARBA" id="ARBA00022741"/>
    </source>
</evidence>
<keyword evidence="7 8" id="KW-0472">Membrane</keyword>
<gene>
    <name evidence="11" type="ORF">BOQ54_18835</name>
</gene>
<dbReference type="SMART" id="SM00382">
    <property type="entry name" value="AAA"/>
    <property type="match status" value="1"/>
</dbReference>
<dbReference type="Gene3D" id="3.40.50.300">
    <property type="entry name" value="P-loop containing nucleotide triphosphate hydrolases"/>
    <property type="match status" value="1"/>
</dbReference>
<evidence type="ECO:0000259" key="9">
    <source>
        <dbReference type="PROSITE" id="PS50893"/>
    </source>
</evidence>
<evidence type="ECO:0000256" key="6">
    <source>
        <dbReference type="ARBA" id="ARBA00022989"/>
    </source>
</evidence>
<keyword evidence="5" id="KW-0067">ATP-binding</keyword>
<dbReference type="InterPro" id="IPR011527">
    <property type="entry name" value="ABC1_TM_dom"/>
</dbReference>
<evidence type="ECO:0000313" key="11">
    <source>
        <dbReference type="EMBL" id="APF39538.1"/>
    </source>
</evidence>
<comment type="subcellular location">
    <subcellularLocation>
        <location evidence="1">Cell membrane</location>
        <topology evidence="1">Multi-pass membrane protein</topology>
    </subcellularLocation>
</comment>
<feature type="domain" description="ABC transmembrane type-1" evidence="10">
    <location>
        <begin position="24"/>
        <end position="313"/>
    </location>
</feature>
<reference evidence="11 12" key="1">
    <citation type="submission" date="2016-11" db="EMBL/GenBank/DDBJ databases">
        <title>Complete genome sequence of the aerobically denitrifying bacterium Chelatococcus daeguensis TAD1.</title>
        <authorList>
            <person name="Yang Y."/>
            <person name="Huang S."/>
            <person name="Lin E."/>
        </authorList>
    </citation>
    <scope>NUCLEOTIDE SEQUENCE [LARGE SCALE GENOMIC DNA]</scope>
    <source>
        <strain evidence="11 12">TAD1</strain>
        <plasmid evidence="12">ptad1</plasmid>
    </source>
</reference>
<evidence type="ECO:0000259" key="10">
    <source>
        <dbReference type="PROSITE" id="PS50929"/>
    </source>
</evidence>
<dbReference type="GO" id="GO:0140359">
    <property type="term" value="F:ABC-type transporter activity"/>
    <property type="evidence" value="ECO:0007669"/>
    <property type="project" value="InterPro"/>
</dbReference>
<dbReference type="NCBIfam" id="TIGR02868">
    <property type="entry name" value="CydC"/>
    <property type="match status" value="1"/>
</dbReference>
<sequence length="563" mass="58085">MTGLVRQLRPVAGLFLSGSRAMLIAGVLLSVATALCGIALLGLSGWFITATGIAGLSAATALAFDVFVPSAGIRFLALARTASRYGERLTTHDATLAVLAALRERLFRGWAQPGAARDLVKRPARLLFRLTLDIDALDSLYLRVIVPIIGACAVALAAGVVLGLMQPLPGLSAAGFLILAGAGLPAAAAVAARRPARRRAHGLEVLRSRAIDLVSGQTEWIMAGRLAARQDGLAAADRYLSESDDALNRIEVRTGAGFAVAGALLLAGTLVAVALLAESGTIGAPVAALGLLVTLAAMEPFAALRRGAVELGRTLIAAGRIAPRLASPLEAAGPVAPPAGVAARLEDVTVRYPGAARPALDAITLTIGEGERIALIGASGAGKSTLLGLLAGEVAPQAGQVARRAATLLTQRTELFQDTLRDNLRLADPRADDARLIEALDAAGLRDDTEALPNGLDTRLGEGGHGLSGGQARRLAFARLLLRPTPLWLLDEPTEGLDGMTARDVLARLGGSAGDRTIVVATHIRREAEAAERLVIMDRGTIAAIIARGEPGFQAALATLRPD</sequence>
<evidence type="ECO:0000313" key="12">
    <source>
        <dbReference type="Proteomes" id="UP000182703"/>
    </source>
</evidence>
<keyword evidence="4" id="KW-0547">Nucleotide-binding</keyword>
<feature type="transmembrane region" description="Helical" evidence="8">
    <location>
        <begin position="256"/>
        <end position="276"/>
    </location>
</feature>